<dbReference type="SUPFAM" id="SSF51206">
    <property type="entry name" value="cAMP-binding domain-like"/>
    <property type="match status" value="1"/>
</dbReference>
<accession>A0A812Q746</accession>
<dbReference type="InterPro" id="IPR000595">
    <property type="entry name" value="cNMP-bd_dom"/>
</dbReference>
<dbReference type="EMBL" id="CAJNDS010002170">
    <property type="protein sequence ID" value="CAE7359065.1"/>
    <property type="molecule type" value="Genomic_DNA"/>
</dbReference>
<evidence type="ECO:0000313" key="3">
    <source>
        <dbReference type="Proteomes" id="UP000604046"/>
    </source>
</evidence>
<sequence>MTKRSLSWQMRQGLQIQGKQSKLEKKCFEEGEVIVRQGESGSELYVVLKGTCVVTVETGSNDDQGNPGVQALLHKRHVRREGASRKDRAFCHGLRGLEGGGVGPSADRL</sequence>
<name>A0A812Q746_9DINO</name>
<protein>
    <submittedName>
        <fullName evidence="2">PkaR protein</fullName>
    </submittedName>
</protein>
<dbReference type="InterPro" id="IPR018488">
    <property type="entry name" value="cNMP-bd_CS"/>
</dbReference>
<keyword evidence="3" id="KW-1185">Reference proteome</keyword>
<dbReference type="CDD" id="cd00038">
    <property type="entry name" value="CAP_ED"/>
    <property type="match status" value="1"/>
</dbReference>
<dbReference type="PROSITE" id="PS00888">
    <property type="entry name" value="CNMP_BINDING_1"/>
    <property type="match status" value="1"/>
</dbReference>
<dbReference type="InterPro" id="IPR018490">
    <property type="entry name" value="cNMP-bd_dom_sf"/>
</dbReference>
<feature type="domain" description="Cyclic nucleotide-binding" evidence="1">
    <location>
        <begin position="23"/>
        <end position="57"/>
    </location>
</feature>
<organism evidence="2 3">
    <name type="scientific">Symbiodinium natans</name>
    <dbReference type="NCBI Taxonomy" id="878477"/>
    <lineage>
        <taxon>Eukaryota</taxon>
        <taxon>Sar</taxon>
        <taxon>Alveolata</taxon>
        <taxon>Dinophyceae</taxon>
        <taxon>Suessiales</taxon>
        <taxon>Symbiodiniaceae</taxon>
        <taxon>Symbiodinium</taxon>
    </lineage>
</organism>
<dbReference type="InterPro" id="IPR014710">
    <property type="entry name" value="RmlC-like_jellyroll"/>
</dbReference>
<dbReference type="Gene3D" id="2.60.120.10">
    <property type="entry name" value="Jelly Rolls"/>
    <property type="match status" value="1"/>
</dbReference>
<proteinExistence type="predicted"/>
<dbReference type="Proteomes" id="UP000604046">
    <property type="component" value="Unassembled WGS sequence"/>
</dbReference>
<reference evidence="2" key="1">
    <citation type="submission" date="2021-02" db="EMBL/GenBank/DDBJ databases">
        <authorList>
            <person name="Dougan E. K."/>
            <person name="Rhodes N."/>
            <person name="Thang M."/>
            <person name="Chan C."/>
        </authorList>
    </citation>
    <scope>NUCLEOTIDE SEQUENCE</scope>
</reference>
<evidence type="ECO:0000259" key="1">
    <source>
        <dbReference type="PROSITE" id="PS50042"/>
    </source>
</evidence>
<dbReference type="PROSITE" id="PS50042">
    <property type="entry name" value="CNMP_BINDING_3"/>
    <property type="match status" value="1"/>
</dbReference>
<comment type="caution">
    <text evidence="2">The sequence shown here is derived from an EMBL/GenBank/DDBJ whole genome shotgun (WGS) entry which is preliminary data.</text>
</comment>
<evidence type="ECO:0000313" key="2">
    <source>
        <dbReference type="EMBL" id="CAE7359065.1"/>
    </source>
</evidence>
<gene>
    <name evidence="2" type="primary">pkaR</name>
    <name evidence="2" type="ORF">SNAT2548_LOCUS19228</name>
</gene>
<dbReference type="AlphaFoldDB" id="A0A812Q746"/>